<reference evidence="1" key="1">
    <citation type="submission" date="2022-08" db="EMBL/GenBank/DDBJ databases">
        <title>Genome Sequence of Lecanicillium fungicola.</title>
        <authorList>
            <person name="Buettner E."/>
        </authorList>
    </citation>
    <scope>NUCLEOTIDE SEQUENCE</scope>
    <source>
        <strain evidence="1">Babe33</strain>
    </source>
</reference>
<evidence type="ECO:0000313" key="2">
    <source>
        <dbReference type="Proteomes" id="UP001143910"/>
    </source>
</evidence>
<comment type="caution">
    <text evidence="1">The sequence shown here is derived from an EMBL/GenBank/DDBJ whole genome shotgun (WGS) entry which is preliminary data.</text>
</comment>
<name>A0ACC1NRG6_9HYPO</name>
<keyword evidence="2" id="KW-1185">Reference proteome</keyword>
<organism evidence="1 2">
    <name type="scientific">Zarea fungicola</name>
    <dbReference type="NCBI Taxonomy" id="93591"/>
    <lineage>
        <taxon>Eukaryota</taxon>
        <taxon>Fungi</taxon>
        <taxon>Dikarya</taxon>
        <taxon>Ascomycota</taxon>
        <taxon>Pezizomycotina</taxon>
        <taxon>Sordariomycetes</taxon>
        <taxon>Hypocreomycetidae</taxon>
        <taxon>Hypocreales</taxon>
        <taxon>Cordycipitaceae</taxon>
        <taxon>Zarea</taxon>
    </lineage>
</organism>
<dbReference type="Proteomes" id="UP001143910">
    <property type="component" value="Unassembled WGS sequence"/>
</dbReference>
<evidence type="ECO:0000313" key="1">
    <source>
        <dbReference type="EMBL" id="KAJ2980994.1"/>
    </source>
</evidence>
<gene>
    <name evidence="1" type="ORF">NQ176_g2309</name>
</gene>
<sequence length="464" mass="51787">MAEEKYLEADEAMQLEKDGLQSQSPEEGTVQSLGVEEEKQLVWKIDLNLMPIMFVSYILQYIDKTSLANGAILGLRKDLHLVGQQYSWSSGMFYIGYLAASYPMSLGFVKFPLGKYLSVMVVLWGVCLTLHSVAGGYAGLMVLRTLLGVFESAISPGFSLITSTWYTPREHSLRHSIWFSGNAIGGILGSLIAYGIVFYTGSIAKWKLSDLKKFSHTTQTKKLDRDQFIEALKDVKTWWVMCFMFVSSVPNGGISSFQTIIINGFGFSVPRTILMNMPGFGFQFFAVVTAALATTFIRRSRLITLSMVFVPTLTGAVMLKVLPAHEKWSRLAGLWLSTMLAPLLPLLLSFCASNTAGFTKKSITLAMMFVGYCVGNFVGPQFFISTEAPGYKTAWDAILSCFAICLAMPIGMRIYLMLVNKRRDESQGQHIDPEAVRRVHLDEDMDLASLDETDWKNPSFRYIL</sequence>
<proteinExistence type="predicted"/>
<protein>
    <submittedName>
        <fullName evidence="1">Uncharacterized protein</fullName>
    </submittedName>
</protein>
<dbReference type="EMBL" id="JANJQO010000159">
    <property type="protein sequence ID" value="KAJ2980994.1"/>
    <property type="molecule type" value="Genomic_DNA"/>
</dbReference>
<accession>A0ACC1NRG6</accession>